<evidence type="ECO:0000313" key="7">
    <source>
        <dbReference type="Proteomes" id="UP000298716"/>
    </source>
</evidence>
<comment type="catalytic activity">
    <reaction evidence="4">
        <text>holo-[ACP] + malonyl-CoA = malonyl-[ACP] + CoA</text>
        <dbReference type="Rhea" id="RHEA:41792"/>
        <dbReference type="Rhea" id="RHEA-COMP:9623"/>
        <dbReference type="Rhea" id="RHEA-COMP:9685"/>
        <dbReference type="ChEBI" id="CHEBI:57287"/>
        <dbReference type="ChEBI" id="CHEBI:57384"/>
        <dbReference type="ChEBI" id="CHEBI:64479"/>
        <dbReference type="ChEBI" id="CHEBI:78449"/>
        <dbReference type="EC" id="2.3.1.39"/>
    </reaction>
</comment>
<feature type="domain" description="Malonyl-CoA:ACP transacylase (MAT)" evidence="5">
    <location>
        <begin position="7"/>
        <end position="138"/>
    </location>
</feature>
<protein>
    <recommendedName>
        <fullName evidence="1">[acyl-carrier-protein] S-malonyltransferase</fullName>
        <ecNumber evidence="1">2.3.1.39</ecNumber>
    </recommendedName>
</protein>
<evidence type="ECO:0000259" key="5">
    <source>
        <dbReference type="Pfam" id="PF00698"/>
    </source>
</evidence>
<sequence>MTLFAMLFPGQGSQYIGMLSSFFYKNNNIIQKTFDEASEHIQINLLKLIQEGPKIKLNKSQYTQVAILTASVSIYRFWNEQNGKSPSFMLGHSLGEYSALVCSGAIEFSDALKIVFLRGQLMEEATINRPTSMQAVIGIDEKQVQMACLASSKKKLFL</sequence>
<dbReference type="PANTHER" id="PTHR42681">
    <property type="entry name" value="MALONYL-COA-ACYL CARRIER PROTEIN TRANSACYLASE, MITOCHONDRIAL"/>
    <property type="match status" value="1"/>
</dbReference>
<name>A0A4D6Y9E8_9GAMM</name>
<dbReference type="InterPro" id="IPR050858">
    <property type="entry name" value="Mal-CoA-ACP_Trans/PKS_FabD"/>
</dbReference>
<reference evidence="6 7" key="1">
    <citation type="submission" date="2018-12" db="EMBL/GenBank/DDBJ databases">
        <authorList>
            <person name="Chong R.A."/>
        </authorList>
    </citation>
    <scope>NUCLEOTIDE SEQUENCE [LARGE SCALE GENOMIC DNA]</scope>
    <source>
        <strain evidence="6 7">Mga</strain>
    </source>
</reference>
<dbReference type="InterPro" id="IPR014043">
    <property type="entry name" value="Acyl_transferase_dom"/>
</dbReference>
<dbReference type="GO" id="GO:0006633">
    <property type="term" value="P:fatty acid biosynthetic process"/>
    <property type="evidence" value="ECO:0007669"/>
    <property type="project" value="TreeGrafter"/>
</dbReference>
<organism evidence="6 7">
    <name type="scientific">Buchnera aphidicola</name>
    <name type="common">Macrosiphum gaurae</name>
    <dbReference type="NCBI Taxonomy" id="2315801"/>
    <lineage>
        <taxon>Bacteria</taxon>
        <taxon>Pseudomonadati</taxon>
        <taxon>Pseudomonadota</taxon>
        <taxon>Gammaproteobacteria</taxon>
        <taxon>Enterobacterales</taxon>
        <taxon>Erwiniaceae</taxon>
        <taxon>Buchnera</taxon>
    </lineage>
</organism>
<dbReference type="OrthoDB" id="9808564at2"/>
<evidence type="ECO:0000256" key="1">
    <source>
        <dbReference type="ARBA" id="ARBA00013258"/>
    </source>
</evidence>
<dbReference type="AlphaFoldDB" id="A0A4D6Y9E8"/>
<evidence type="ECO:0000256" key="2">
    <source>
        <dbReference type="ARBA" id="ARBA00022679"/>
    </source>
</evidence>
<evidence type="ECO:0000256" key="3">
    <source>
        <dbReference type="ARBA" id="ARBA00023315"/>
    </source>
</evidence>
<gene>
    <name evidence="6" type="ORF">D9V72_01775</name>
</gene>
<keyword evidence="3" id="KW-0012">Acyltransferase</keyword>
<dbReference type="SUPFAM" id="SSF52151">
    <property type="entry name" value="FabD/lysophospholipase-like"/>
    <property type="match status" value="1"/>
</dbReference>
<dbReference type="InterPro" id="IPR016035">
    <property type="entry name" value="Acyl_Trfase/lysoPLipase"/>
</dbReference>
<dbReference type="InterPro" id="IPR001227">
    <property type="entry name" value="Ac_transferase_dom_sf"/>
</dbReference>
<evidence type="ECO:0000313" key="6">
    <source>
        <dbReference type="EMBL" id="QCI22794.1"/>
    </source>
</evidence>
<dbReference type="GO" id="GO:0005829">
    <property type="term" value="C:cytosol"/>
    <property type="evidence" value="ECO:0007669"/>
    <property type="project" value="TreeGrafter"/>
</dbReference>
<evidence type="ECO:0000256" key="4">
    <source>
        <dbReference type="ARBA" id="ARBA00048462"/>
    </source>
</evidence>
<dbReference type="Gene3D" id="3.40.366.10">
    <property type="entry name" value="Malonyl-Coenzyme A Acyl Carrier Protein, domain 2"/>
    <property type="match status" value="1"/>
</dbReference>
<dbReference type="Proteomes" id="UP000298716">
    <property type="component" value="Chromosome"/>
</dbReference>
<reference evidence="6 7" key="2">
    <citation type="submission" date="2019-05" db="EMBL/GenBank/DDBJ databases">
        <title>Genome evolution of the obligate endosymbiont Buchnera aphidicola.</title>
        <authorList>
            <person name="Moran N.A."/>
        </authorList>
    </citation>
    <scope>NUCLEOTIDE SEQUENCE [LARGE SCALE GENOMIC DNA]</scope>
    <source>
        <strain evidence="6 7">Mga</strain>
    </source>
</reference>
<dbReference type="EMBL" id="CP034867">
    <property type="protein sequence ID" value="QCI22794.1"/>
    <property type="molecule type" value="Genomic_DNA"/>
</dbReference>
<dbReference type="GO" id="GO:0004314">
    <property type="term" value="F:[acyl-carrier-protein] S-malonyltransferase activity"/>
    <property type="evidence" value="ECO:0007669"/>
    <property type="project" value="UniProtKB-EC"/>
</dbReference>
<dbReference type="EC" id="2.3.1.39" evidence="1"/>
<dbReference type="Pfam" id="PF00698">
    <property type="entry name" value="Acyl_transf_1"/>
    <property type="match status" value="1"/>
</dbReference>
<dbReference type="PANTHER" id="PTHR42681:SF1">
    <property type="entry name" value="MALONYL-COA-ACYL CARRIER PROTEIN TRANSACYLASE, MITOCHONDRIAL"/>
    <property type="match status" value="1"/>
</dbReference>
<accession>A0A4D6Y9E8</accession>
<keyword evidence="2 6" id="KW-0808">Transferase</keyword>
<proteinExistence type="predicted"/>
<dbReference type="RefSeq" id="WP_158354960.1">
    <property type="nucleotide sequence ID" value="NZ_CP034867.1"/>
</dbReference>